<evidence type="ECO:0000256" key="8">
    <source>
        <dbReference type="ARBA" id="ARBA00023136"/>
    </source>
</evidence>
<evidence type="ECO:0000256" key="5">
    <source>
        <dbReference type="ARBA" id="ARBA00022475"/>
    </source>
</evidence>
<keyword evidence="8 9" id="KW-0472">Membrane</keyword>
<evidence type="ECO:0000256" key="3">
    <source>
        <dbReference type="ARBA" id="ARBA00014042"/>
    </source>
</evidence>
<protein>
    <recommendedName>
        <fullName evidence="3 9">Energy-coupling factor transporter transmembrane protein EcfT</fullName>
        <shortName evidence="9">ECF transporter T component EcfT</shortName>
    </recommendedName>
</protein>
<feature type="transmembrane region" description="Helical" evidence="9">
    <location>
        <begin position="151"/>
        <end position="171"/>
    </location>
</feature>
<evidence type="ECO:0000313" key="11">
    <source>
        <dbReference type="Proteomes" id="UP001198893"/>
    </source>
</evidence>
<sequence length="284" mass="31892">MLRDITLGQYYPADSVIHKLDPRVKLFGTLIYIISLFVFKGLPAFILAAIFLVVLIKLSKVPFSYMVKGLKTIVLIMLFAAVFNLFLTPGTKLVSFWIFTITYEGLKNAVVMMVRLIFLIIGTSLMTLTTTPNELTDGLEKALSPLKYIKVPVHEIAMMMSIALRFIPILIEETDKIMKAQMARGADFEHGNLIQKAKNMVPLLVPLFVSAFRRANDLAMAMEARCYRGGEGRTKMKPLHYQKRDRMAYLTLLVYLAAVIGLRILWINVLSGMVAGILPGAFPL</sequence>
<keyword evidence="4 9" id="KW-0813">Transport</keyword>
<evidence type="ECO:0000256" key="1">
    <source>
        <dbReference type="ARBA" id="ARBA00004651"/>
    </source>
</evidence>
<evidence type="ECO:0000313" key="10">
    <source>
        <dbReference type="EMBL" id="MCC2243124.1"/>
    </source>
</evidence>
<evidence type="ECO:0000256" key="7">
    <source>
        <dbReference type="ARBA" id="ARBA00022989"/>
    </source>
</evidence>
<feature type="transmembrane region" description="Helical" evidence="9">
    <location>
        <begin position="110"/>
        <end position="131"/>
    </location>
</feature>
<dbReference type="EMBL" id="JAJEQW010000016">
    <property type="protein sequence ID" value="MCC2243124.1"/>
    <property type="molecule type" value="Genomic_DNA"/>
</dbReference>
<evidence type="ECO:0000256" key="4">
    <source>
        <dbReference type="ARBA" id="ARBA00022448"/>
    </source>
</evidence>
<comment type="function">
    <text evidence="9">Transmembrane (T) component of an energy-coupling factor (ECF) ABC-transporter complex. Unlike classic ABC transporters this ECF transporter provides the energy necessary to transport a number of different substrates.</text>
</comment>
<keyword evidence="5 9" id="KW-1003">Cell membrane</keyword>
<dbReference type="PANTHER" id="PTHR34857">
    <property type="entry name" value="SLL0384 PROTEIN"/>
    <property type="match status" value="1"/>
</dbReference>
<dbReference type="CDD" id="cd16914">
    <property type="entry name" value="EcfT"/>
    <property type="match status" value="1"/>
</dbReference>
<dbReference type="AlphaFoldDB" id="A0AAW4WIE9"/>
<evidence type="ECO:0000256" key="2">
    <source>
        <dbReference type="ARBA" id="ARBA00005660"/>
    </source>
</evidence>
<keyword evidence="6 9" id="KW-0812">Transmembrane</keyword>
<keyword evidence="7 9" id="KW-1133">Transmembrane helix</keyword>
<dbReference type="Proteomes" id="UP001198893">
    <property type="component" value="Unassembled WGS sequence"/>
</dbReference>
<feature type="transmembrane region" description="Helical" evidence="9">
    <location>
        <begin position="73"/>
        <end position="98"/>
    </location>
</feature>
<name>A0AAW4WIE9_9FIRM</name>
<dbReference type="GO" id="GO:0022857">
    <property type="term" value="F:transmembrane transporter activity"/>
    <property type="evidence" value="ECO:0007669"/>
    <property type="project" value="UniProtKB-UniRule"/>
</dbReference>
<dbReference type="InterPro" id="IPR051611">
    <property type="entry name" value="ECF_transporter_component"/>
</dbReference>
<evidence type="ECO:0000256" key="6">
    <source>
        <dbReference type="ARBA" id="ARBA00022692"/>
    </source>
</evidence>
<comment type="similarity">
    <text evidence="2 9">Belongs to the energy-coupling factor EcfT family.</text>
</comment>
<dbReference type="RefSeq" id="WP_227710658.1">
    <property type="nucleotide sequence ID" value="NZ_JAJEQW010000016.1"/>
</dbReference>
<comment type="subunit">
    <text evidence="9">Forms a stable energy-coupling factor (ECF) transporter complex composed of 2 membrane-embedded substrate-binding proteins (S component), 2 ATP-binding proteins (A component) and 2 transmembrane proteins (T component).</text>
</comment>
<accession>A0AAW4WIE9</accession>
<feature type="transmembrane region" description="Helical" evidence="9">
    <location>
        <begin position="29"/>
        <end position="53"/>
    </location>
</feature>
<feature type="transmembrane region" description="Helical" evidence="9">
    <location>
        <begin position="247"/>
        <end position="266"/>
    </location>
</feature>
<dbReference type="PANTHER" id="PTHR34857:SF2">
    <property type="entry name" value="SLL0384 PROTEIN"/>
    <property type="match status" value="1"/>
</dbReference>
<proteinExistence type="inferred from homology"/>
<dbReference type="HAMAP" id="MF_01461">
    <property type="entry name" value="EcfT"/>
    <property type="match status" value="1"/>
</dbReference>
<dbReference type="InterPro" id="IPR003339">
    <property type="entry name" value="ABC/ECF_trnsptr_transmembrane"/>
</dbReference>
<evidence type="ECO:0000256" key="9">
    <source>
        <dbReference type="HAMAP-Rule" id="MF_01461"/>
    </source>
</evidence>
<dbReference type="GO" id="GO:0005886">
    <property type="term" value="C:plasma membrane"/>
    <property type="evidence" value="ECO:0007669"/>
    <property type="project" value="UniProtKB-SubCell"/>
</dbReference>
<dbReference type="Pfam" id="PF02361">
    <property type="entry name" value="CbiQ"/>
    <property type="match status" value="1"/>
</dbReference>
<gene>
    <name evidence="9" type="primary">ecfT</name>
    <name evidence="10" type="ORF">LKD47_12630</name>
</gene>
<comment type="caution">
    <text evidence="10">The sequence shown here is derived from an EMBL/GenBank/DDBJ whole genome shotgun (WGS) entry which is preliminary data.</text>
</comment>
<comment type="subcellular location">
    <subcellularLocation>
        <location evidence="1 9">Cell membrane</location>
        <topology evidence="1 9">Multi-pass membrane protein</topology>
    </subcellularLocation>
</comment>
<organism evidence="10 11">
    <name type="scientific">Roseburia amylophila</name>
    <dbReference type="NCBI Taxonomy" id="2981794"/>
    <lineage>
        <taxon>Bacteria</taxon>
        <taxon>Bacillati</taxon>
        <taxon>Bacillota</taxon>
        <taxon>Clostridia</taxon>
        <taxon>Lachnospirales</taxon>
        <taxon>Lachnospiraceae</taxon>
        <taxon>Roseburia</taxon>
    </lineage>
</organism>
<reference evidence="10" key="1">
    <citation type="submission" date="2021-10" db="EMBL/GenBank/DDBJ databases">
        <title>Anaerobic single-cell dispensing facilitates the cultivation of human gut bacteria.</title>
        <authorList>
            <person name="Afrizal A."/>
        </authorList>
    </citation>
    <scope>NUCLEOTIDE SEQUENCE</scope>
    <source>
        <strain evidence="10">CLA-AA-H204</strain>
    </source>
</reference>
<dbReference type="InterPro" id="IPR024919">
    <property type="entry name" value="EcfT"/>
</dbReference>